<feature type="region of interest" description="Disordered" evidence="4">
    <location>
        <begin position="483"/>
        <end position="503"/>
    </location>
</feature>
<dbReference type="PANTHER" id="PTHR18763:SF4">
    <property type="entry name" value="PROTEIN ROOT INITIATION DEFECTIVE 3-LIKE"/>
    <property type="match status" value="1"/>
</dbReference>
<dbReference type="GO" id="GO:0006261">
    <property type="term" value="P:DNA-templated DNA replication"/>
    <property type="evidence" value="ECO:0007669"/>
    <property type="project" value="TreeGrafter"/>
</dbReference>
<feature type="non-terminal residue" evidence="5">
    <location>
        <position position="1"/>
    </location>
</feature>
<feature type="repeat" description="WD" evidence="3">
    <location>
        <begin position="222"/>
        <end position="265"/>
    </location>
</feature>
<dbReference type="SUPFAM" id="SSF50978">
    <property type="entry name" value="WD40 repeat-like"/>
    <property type="match status" value="1"/>
</dbReference>
<protein>
    <submittedName>
        <fullName evidence="5">Uncharacterized protein</fullName>
    </submittedName>
</protein>
<evidence type="ECO:0000256" key="2">
    <source>
        <dbReference type="ARBA" id="ARBA00022737"/>
    </source>
</evidence>
<reference evidence="5" key="1">
    <citation type="submission" date="2022-08" db="EMBL/GenBank/DDBJ databases">
        <authorList>
            <person name="Gutierrez-Valencia J."/>
        </authorList>
    </citation>
    <scope>NUCLEOTIDE SEQUENCE</scope>
</reference>
<keyword evidence="6" id="KW-1185">Reference proteome</keyword>
<dbReference type="SMART" id="SM00320">
    <property type="entry name" value="WD40"/>
    <property type="match status" value="5"/>
</dbReference>
<dbReference type="EMBL" id="CAMGYJ010000007">
    <property type="protein sequence ID" value="CAI0446390.1"/>
    <property type="molecule type" value="Genomic_DNA"/>
</dbReference>
<dbReference type="GO" id="GO:0005656">
    <property type="term" value="C:nuclear pre-replicative complex"/>
    <property type="evidence" value="ECO:0007669"/>
    <property type="project" value="TreeGrafter"/>
</dbReference>
<organism evidence="5 6">
    <name type="scientific">Linum tenue</name>
    <dbReference type="NCBI Taxonomy" id="586396"/>
    <lineage>
        <taxon>Eukaryota</taxon>
        <taxon>Viridiplantae</taxon>
        <taxon>Streptophyta</taxon>
        <taxon>Embryophyta</taxon>
        <taxon>Tracheophyta</taxon>
        <taxon>Spermatophyta</taxon>
        <taxon>Magnoliopsida</taxon>
        <taxon>eudicotyledons</taxon>
        <taxon>Gunneridae</taxon>
        <taxon>Pentapetalae</taxon>
        <taxon>rosids</taxon>
        <taxon>fabids</taxon>
        <taxon>Malpighiales</taxon>
        <taxon>Linaceae</taxon>
        <taxon>Linum</taxon>
    </lineage>
</organism>
<dbReference type="InterPro" id="IPR036322">
    <property type="entry name" value="WD40_repeat_dom_sf"/>
</dbReference>
<dbReference type="InterPro" id="IPR015943">
    <property type="entry name" value="WD40/YVTN_repeat-like_dom_sf"/>
</dbReference>
<dbReference type="InterPro" id="IPR045227">
    <property type="entry name" value="WDR18/Ipi3/RID3"/>
</dbReference>
<dbReference type="InterPro" id="IPR020472">
    <property type="entry name" value="WD40_PAC1"/>
</dbReference>
<comment type="caution">
    <text evidence="5">The sequence shown here is derived from an EMBL/GenBank/DDBJ whole genome shotgun (WGS) entry which is preliminary data.</text>
</comment>
<evidence type="ECO:0000256" key="1">
    <source>
        <dbReference type="ARBA" id="ARBA00022574"/>
    </source>
</evidence>
<dbReference type="InterPro" id="IPR019775">
    <property type="entry name" value="WD40_repeat_CS"/>
</dbReference>
<feature type="repeat" description="WD" evidence="3">
    <location>
        <begin position="317"/>
        <end position="348"/>
    </location>
</feature>
<name>A0AAV0MJF6_9ROSI</name>
<dbReference type="PROSITE" id="PS50082">
    <property type="entry name" value="WD_REPEATS_2"/>
    <property type="match status" value="3"/>
</dbReference>
<feature type="repeat" description="WD" evidence="3">
    <location>
        <begin position="170"/>
        <end position="203"/>
    </location>
</feature>
<dbReference type="GO" id="GO:0006364">
    <property type="term" value="P:rRNA processing"/>
    <property type="evidence" value="ECO:0007669"/>
    <property type="project" value="TreeGrafter"/>
</dbReference>
<dbReference type="InterPro" id="IPR001680">
    <property type="entry name" value="WD40_rpt"/>
</dbReference>
<evidence type="ECO:0000313" key="6">
    <source>
        <dbReference type="Proteomes" id="UP001154282"/>
    </source>
</evidence>
<evidence type="ECO:0000256" key="3">
    <source>
        <dbReference type="PROSITE-ProRule" id="PRU00221"/>
    </source>
</evidence>
<sequence length="503" mass="54509">PTTFVAFRQSSRHSPCASSSFFHTSQLHSRAVRREELMVGGKGESKSREAEAEALVVCGDRNMGAGINLWDLDSGNCLLHIPTCASPTHGLLCLRGQVLVASQANRHGSVGCGAIFAWHLKKPQSPIRSYPIEAIGPLASTFNGMYLVGGAFSGNAYLWEVTSGRLLKTWRAHHKSLKCIAFSNDDSILISGSDDGMINAWSVIGLLDVEDVGISSSLLYFSMEHKSSITSLLSTSGISNSCFISTSLDSTSKVWDLVSGRLIQTREYPTGITAATLHPTEQLIFCGSTDGRIFVSGLDLGLVDEPIAGVEDQQGVLKGQNGSITALAFSKYGLISASTDSTVCLWDIVSQVIVWRIDHQKGPATNLVVVPHCSELFTSPSSSHEKNSSQFCFSSLDKCTQQAGPSEGVIALPPSCCLYPRCEQQEQTPETMQMKLETIMGQRMWATQMTKHVMEMNKHLQSRVLDLMQVRLLLAGNNVTSGKNKKLVTESKAPSEEEVSSQV</sequence>
<evidence type="ECO:0000313" key="5">
    <source>
        <dbReference type="EMBL" id="CAI0446390.1"/>
    </source>
</evidence>
<gene>
    <name evidence="5" type="ORF">LITE_LOCUS28994</name>
</gene>
<dbReference type="Pfam" id="PF00400">
    <property type="entry name" value="WD40"/>
    <property type="match status" value="3"/>
</dbReference>
<dbReference type="PROSITE" id="PS00678">
    <property type="entry name" value="WD_REPEATS_1"/>
    <property type="match status" value="1"/>
</dbReference>
<proteinExistence type="predicted"/>
<dbReference type="GO" id="GO:0120330">
    <property type="term" value="C:rixosome complex"/>
    <property type="evidence" value="ECO:0007669"/>
    <property type="project" value="TreeGrafter"/>
</dbReference>
<keyword evidence="1 3" id="KW-0853">WD repeat</keyword>
<accession>A0AAV0MJF6</accession>
<dbReference type="AlphaFoldDB" id="A0AAV0MJF6"/>
<dbReference type="PROSITE" id="PS50294">
    <property type="entry name" value="WD_REPEATS_REGION"/>
    <property type="match status" value="2"/>
</dbReference>
<keyword evidence="2" id="KW-0677">Repeat</keyword>
<dbReference type="PANTHER" id="PTHR18763">
    <property type="entry name" value="WD-REPEAT PROTEIN 18"/>
    <property type="match status" value="1"/>
</dbReference>
<dbReference type="PRINTS" id="PR00320">
    <property type="entry name" value="GPROTEINBRPT"/>
</dbReference>
<dbReference type="Gene3D" id="2.130.10.10">
    <property type="entry name" value="YVTN repeat-like/Quinoprotein amine dehydrogenase"/>
    <property type="match status" value="2"/>
</dbReference>
<dbReference type="Proteomes" id="UP001154282">
    <property type="component" value="Unassembled WGS sequence"/>
</dbReference>
<evidence type="ECO:0000256" key="4">
    <source>
        <dbReference type="SAM" id="MobiDB-lite"/>
    </source>
</evidence>